<dbReference type="InterPro" id="IPR004619">
    <property type="entry name" value="Type_III_PanK"/>
</dbReference>
<dbReference type="GO" id="GO:0004594">
    <property type="term" value="F:pantothenate kinase activity"/>
    <property type="evidence" value="ECO:0007669"/>
    <property type="project" value="UniProtKB-UniRule"/>
</dbReference>
<evidence type="ECO:0000256" key="9">
    <source>
        <dbReference type="ARBA" id="ARBA00022741"/>
    </source>
</evidence>
<dbReference type="HAMAP" id="MF_01274">
    <property type="entry name" value="Pantothen_kinase_3"/>
    <property type="match status" value="1"/>
</dbReference>
<evidence type="ECO:0000256" key="15">
    <source>
        <dbReference type="ARBA" id="ARBA00040883"/>
    </source>
</evidence>
<evidence type="ECO:0000256" key="4">
    <source>
        <dbReference type="ARBA" id="ARBA00005225"/>
    </source>
</evidence>
<evidence type="ECO:0000256" key="13">
    <source>
        <dbReference type="ARBA" id="ARBA00022993"/>
    </source>
</evidence>
<keyword evidence="12 16" id="KW-0630">Potassium</keyword>
<comment type="subunit">
    <text evidence="5 16">Homodimer.</text>
</comment>
<feature type="binding site" evidence="16">
    <location>
        <position position="109"/>
    </location>
    <ligand>
        <name>substrate</name>
    </ligand>
</feature>
<protein>
    <recommendedName>
        <fullName evidence="15 16">Type III pantothenate kinase</fullName>
        <ecNumber evidence="6 16">2.7.1.33</ecNumber>
    </recommendedName>
    <alternativeName>
        <fullName evidence="16">PanK-III</fullName>
    </alternativeName>
    <alternativeName>
        <fullName evidence="16">Pantothenic acid kinase</fullName>
    </alternativeName>
</protein>
<feature type="binding site" evidence="16">
    <location>
        <begin position="8"/>
        <end position="15"/>
    </location>
    <ligand>
        <name>ATP</name>
        <dbReference type="ChEBI" id="CHEBI:30616"/>
    </ligand>
</feature>
<comment type="subcellular location">
    <subcellularLocation>
        <location evidence="3 16">Cytoplasm</location>
    </subcellularLocation>
</comment>
<keyword evidence="13 16" id="KW-0173">Coenzyme A biosynthesis</keyword>
<dbReference type="EC" id="2.7.1.33" evidence="6 16"/>
<organism evidence="17">
    <name type="scientific">Polynucleobacter sp. UK-FUSCHL-C3</name>
    <dbReference type="NCBI Taxonomy" id="2955208"/>
    <lineage>
        <taxon>Bacteria</taxon>
        <taxon>Pseudomonadati</taxon>
        <taxon>Pseudomonadota</taxon>
        <taxon>Betaproteobacteria</taxon>
        <taxon>Burkholderiales</taxon>
        <taxon>Burkholderiaceae</taxon>
        <taxon>Polynucleobacter</taxon>
    </lineage>
</organism>
<evidence type="ECO:0000256" key="1">
    <source>
        <dbReference type="ARBA" id="ARBA00001206"/>
    </source>
</evidence>
<evidence type="ECO:0000256" key="10">
    <source>
        <dbReference type="ARBA" id="ARBA00022777"/>
    </source>
</evidence>
<keyword evidence="7 16" id="KW-0963">Cytoplasm</keyword>
<comment type="function">
    <text evidence="16">Catalyzes the phosphorylation of pantothenate (Pan), the first step in CoA biosynthesis.</text>
</comment>
<dbReference type="RefSeq" id="WP_353438704.1">
    <property type="nucleotide sequence ID" value="NZ_CP099959.1"/>
</dbReference>
<keyword evidence="10 16" id="KW-0418">Kinase</keyword>
<dbReference type="Pfam" id="PF03309">
    <property type="entry name" value="Pan_kinase"/>
    <property type="match status" value="1"/>
</dbReference>
<dbReference type="Gene3D" id="3.30.420.40">
    <property type="match status" value="2"/>
</dbReference>
<evidence type="ECO:0000256" key="8">
    <source>
        <dbReference type="ARBA" id="ARBA00022679"/>
    </source>
</evidence>
<dbReference type="EMBL" id="CP099959">
    <property type="protein sequence ID" value="XCC57641.1"/>
    <property type="molecule type" value="Genomic_DNA"/>
</dbReference>
<gene>
    <name evidence="16" type="primary">coaX</name>
    <name evidence="17" type="ORF">NKE59_09185</name>
</gene>
<dbReference type="PANTHER" id="PTHR34265:SF1">
    <property type="entry name" value="TYPE III PANTOTHENATE KINASE"/>
    <property type="match status" value="1"/>
</dbReference>
<evidence type="ECO:0000256" key="7">
    <source>
        <dbReference type="ARBA" id="ARBA00022490"/>
    </source>
</evidence>
<dbReference type="PANTHER" id="PTHR34265">
    <property type="entry name" value="TYPE III PANTOTHENATE KINASE"/>
    <property type="match status" value="1"/>
</dbReference>
<evidence type="ECO:0000256" key="11">
    <source>
        <dbReference type="ARBA" id="ARBA00022840"/>
    </source>
</evidence>
<comment type="similarity">
    <text evidence="14 16">Belongs to the type III pantothenate kinase family.</text>
</comment>
<comment type="cofactor">
    <cofactor evidence="2">
        <name>K(+)</name>
        <dbReference type="ChEBI" id="CHEBI:29103"/>
    </cofactor>
</comment>
<proteinExistence type="inferred from homology"/>
<sequence length="266" mass="29434">MSNLLLFDIGNSRLKWSCVENDRDPSERQKKVWAYSGAIDTKLLDSEEHRAELAHYIKSTIPQPERIGICCVAAESYYESLQNLLADWKGIPTDRLLGNSEYPQLRTQYQQTQTLGADRWAAIIAARQLSSDNTLIVSAGTASTIDFLGSNGMHYGGWILPGVSLMRNSLIKNTARLDIPEDGIKSSGIGLNTSSAIEEGCLLAQAGALMGALEFAKNRNQPISRIWIDGGHADTLLIRLHQNNIKAERVQGLVLRGLWAWVKTKK</sequence>
<evidence type="ECO:0000256" key="5">
    <source>
        <dbReference type="ARBA" id="ARBA00011738"/>
    </source>
</evidence>
<dbReference type="AlphaFoldDB" id="A0AAU8A1V9"/>
<dbReference type="GO" id="GO:0005524">
    <property type="term" value="F:ATP binding"/>
    <property type="evidence" value="ECO:0007669"/>
    <property type="project" value="UniProtKB-UniRule"/>
</dbReference>
<keyword evidence="9 16" id="KW-0547">Nucleotide-binding</keyword>
<evidence type="ECO:0000256" key="12">
    <source>
        <dbReference type="ARBA" id="ARBA00022958"/>
    </source>
</evidence>
<accession>A0AAU8A1V9</accession>
<feature type="binding site" evidence="16">
    <location>
        <position position="193"/>
    </location>
    <ligand>
        <name>substrate</name>
    </ligand>
</feature>
<dbReference type="NCBIfam" id="TIGR00671">
    <property type="entry name" value="baf"/>
    <property type="match status" value="1"/>
</dbReference>
<comment type="catalytic activity">
    <reaction evidence="1 16">
        <text>(R)-pantothenate + ATP = (R)-4'-phosphopantothenate + ADP + H(+)</text>
        <dbReference type="Rhea" id="RHEA:16373"/>
        <dbReference type="ChEBI" id="CHEBI:10986"/>
        <dbReference type="ChEBI" id="CHEBI:15378"/>
        <dbReference type="ChEBI" id="CHEBI:29032"/>
        <dbReference type="ChEBI" id="CHEBI:30616"/>
        <dbReference type="ChEBI" id="CHEBI:456216"/>
        <dbReference type="EC" id="2.7.1.33"/>
    </reaction>
</comment>
<evidence type="ECO:0000256" key="3">
    <source>
        <dbReference type="ARBA" id="ARBA00004496"/>
    </source>
</evidence>
<comment type="cofactor">
    <cofactor evidence="16">
        <name>NH4(+)</name>
        <dbReference type="ChEBI" id="CHEBI:28938"/>
    </cofactor>
    <cofactor evidence="16">
        <name>K(+)</name>
        <dbReference type="ChEBI" id="CHEBI:29103"/>
    </cofactor>
    <text evidence="16">A monovalent cation. Ammonium or potassium.</text>
</comment>
<comment type="pathway">
    <text evidence="4 16">Cofactor biosynthesis; coenzyme A biosynthesis; CoA from (R)-pantothenate: step 1/5.</text>
</comment>
<evidence type="ECO:0000256" key="16">
    <source>
        <dbReference type="HAMAP-Rule" id="MF_01274"/>
    </source>
</evidence>
<comment type="caution">
    <text evidence="16">Lacks conserved residue(s) required for the propagation of feature annotation.</text>
</comment>
<dbReference type="InterPro" id="IPR043129">
    <property type="entry name" value="ATPase_NBD"/>
</dbReference>
<feature type="binding site" evidence="16">
    <location>
        <begin position="116"/>
        <end position="119"/>
    </location>
    <ligand>
        <name>substrate</name>
    </ligand>
</feature>
<dbReference type="GO" id="GO:0015937">
    <property type="term" value="P:coenzyme A biosynthetic process"/>
    <property type="evidence" value="ECO:0007669"/>
    <property type="project" value="UniProtKB-UniRule"/>
</dbReference>
<dbReference type="SUPFAM" id="SSF53067">
    <property type="entry name" value="Actin-like ATPase domain"/>
    <property type="match status" value="2"/>
</dbReference>
<name>A0AAU8A1V9_9BURK</name>
<feature type="active site" description="Proton acceptor" evidence="16">
    <location>
        <position position="118"/>
    </location>
</feature>
<evidence type="ECO:0000256" key="14">
    <source>
        <dbReference type="ARBA" id="ARBA00038036"/>
    </source>
</evidence>
<feature type="binding site" evidence="16">
    <location>
        <position position="141"/>
    </location>
    <ligand>
        <name>ATP</name>
        <dbReference type="ChEBI" id="CHEBI:30616"/>
    </ligand>
</feature>
<evidence type="ECO:0000256" key="2">
    <source>
        <dbReference type="ARBA" id="ARBA00001958"/>
    </source>
</evidence>
<dbReference type="CDD" id="cd24015">
    <property type="entry name" value="ASKHA_NBD_PanK-III"/>
    <property type="match status" value="1"/>
</dbReference>
<evidence type="ECO:0000256" key="6">
    <source>
        <dbReference type="ARBA" id="ARBA00012102"/>
    </source>
</evidence>
<evidence type="ECO:0000313" key="17">
    <source>
        <dbReference type="EMBL" id="XCC57641.1"/>
    </source>
</evidence>
<keyword evidence="8 16" id="KW-0808">Transferase</keyword>
<keyword evidence="11 16" id="KW-0067">ATP-binding</keyword>
<dbReference type="GO" id="GO:0005737">
    <property type="term" value="C:cytoplasm"/>
    <property type="evidence" value="ECO:0007669"/>
    <property type="project" value="UniProtKB-SubCell"/>
</dbReference>
<reference evidence="17" key="1">
    <citation type="submission" date="2022-06" db="EMBL/GenBank/DDBJ databases">
        <title>New Polynucleobacter species.</title>
        <authorList>
            <person name="Hahn M.W."/>
        </authorList>
    </citation>
    <scope>NUCLEOTIDE SEQUENCE</scope>
    <source>
        <strain evidence="17">UK-FUSCHL-C3</strain>
    </source>
</reference>